<gene>
    <name evidence="2" type="ORF">GY22_10200</name>
</gene>
<dbReference type="RefSeq" id="WP_035927000.1">
    <property type="nucleotide sequence ID" value="NZ_JSUH01000008.1"/>
</dbReference>
<dbReference type="PANTHER" id="PTHR13061">
    <property type="entry name" value="DYNACTIN SUBUNIT P25"/>
    <property type="match status" value="1"/>
</dbReference>
<dbReference type="Proteomes" id="UP000030466">
    <property type="component" value="Unassembled WGS sequence"/>
</dbReference>
<evidence type="ECO:0000313" key="2">
    <source>
        <dbReference type="EMBL" id="KHD97367.1"/>
    </source>
</evidence>
<keyword evidence="3" id="KW-1185">Reference proteome</keyword>
<dbReference type="InterPro" id="IPR001451">
    <property type="entry name" value="Hexapep"/>
</dbReference>
<dbReference type="Gene3D" id="2.160.10.10">
    <property type="entry name" value="Hexapeptide repeat proteins"/>
    <property type="match status" value="1"/>
</dbReference>
<sequence length="178" mass="18321">MAHSTTPGTALPHGGHEPRIDSSAFVAPTATVVGDAELGPESGVFYGAVVRGDRSPVRLGARSNLQDNVVVHSDPGHPCTIGADVSVGHGAVVHGCTVEDEVLIGMNATVLNGAVIGTGSLVAAGAVVLEGTVVPPRSLVTGVPGRVRRELTDEEQEKVRANARTYVRLSAEHRRLTA</sequence>
<dbReference type="InterPro" id="IPR050484">
    <property type="entry name" value="Transf_Hexapept/Carb_Anhydrase"/>
</dbReference>
<dbReference type="PANTHER" id="PTHR13061:SF29">
    <property type="entry name" value="GAMMA CARBONIC ANHYDRASE-LIKE 1, MITOCHONDRIAL-RELATED"/>
    <property type="match status" value="1"/>
</dbReference>
<dbReference type="EMBL" id="JSUH01000008">
    <property type="protein sequence ID" value="KHD97367.1"/>
    <property type="molecule type" value="Genomic_DNA"/>
</dbReference>
<dbReference type="InterPro" id="IPR011004">
    <property type="entry name" value="Trimer_LpxA-like_sf"/>
</dbReference>
<organism evidence="2 3">
    <name type="scientific">Kocuria rosea subsp. polaris</name>
    <dbReference type="NCBI Taxonomy" id="136273"/>
    <lineage>
        <taxon>Bacteria</taxon>
        <taxon>Bacillati</taxon>
        <taxon>Actinomycetota</taxon>
        <taxon>Actinomycetes</taxon>
        <taxon>Micrococcales</taxon>
        <taxon>Micrococcaceae</taxon>
        <taxon>Kocuria</taxon>
    </lineage>
</organism>
<name>A0A0A6YCF9_KOCRO</name>
<feature type="region of interest" description="Disordered" evidence="1">
    <location>
        <begin position="1"/>
        <end position="21"/>
    </location>
</feature>
<dbReference type="OrthoDB" id="9803036at2"/>
<dbReference type="SUPFAM" id="SSF51161">
    <property type="entry name" value="Trimeric LpxA-like enzymes"/>
    <property type="match status" value="1"/>
</dbReference>
<reference evidence="2 3" key="1">
    <citation type="journal article" date="2003" name="Int. J. Syst. Evol. Microbiol.">
        <title>Kocuria polaris sp. nov., an orange-pigmented psychrophilic bacterium isolated from an Antarctic cyanobacterial mat sample.</title>
        <authorList>
            <person name="Reddy G.S."/>
            <person name="Prakash J.S."/>
            <person name="Prabahar V."/>
            <person name="Matsumoto G.I."/>
            <person name="Stackebrandt E."/>
            <person name="Shivaji S."/>
        </authorList>
    </citation>
    <scope>NUCLEOTIDE SEQUENCE [LARGE SCALE GENOMIC DNA]</scope>
    <source>
        <strain evidence="2 3">CMS 76or</strain>
    </source>
</reference>
<dbReference type="AlphaFoldDB" id="A0A0A6YCF9"/>
<protein>
    <submittedName>
        <fullName evidence="2">Anhydrase</fullName>
    </submittedName>
</protein>
<accession>A0A0A6YCF9</accession>
<dbReference type="CDD" id="cd04645">
    <property type="entry name" value="LbH_gamma_CA_like"/>
    <property type="match status" value="1"/>
</dbReference>
<evidence type="ECO:0000313" key="3">
    <source>
        <dbReference type="Proteomes" id="UP000030466"/>
    </source>
</evidence>
<dbReference type="InterPro" id="IPR047324">
    <property type="entry name" value="LbH_gamma_CA-like"/>
</dbReference>
<comment type="caution">
    <text evidence="2">The sequence shown here is derived from an EMBL/GenBank/DDBJ whole genome shotgun (WGS) entry which is preliminary data.</text>
</comment>
<proteinExistence type="predicted"/>
<evidence type="ECO:0000256" key="1">
    <source>
        <dbReference type="SAM" id="MobiDB-lite"/>
    </source>
</evidence>
<dbReference type="Pfam" id="PF00132">
    <property type="entry name" value="Hexapep"/>
    <property type="match status" value="1"/>
</dbReference>